<dbReference type="NCBIfam" id="TIGR02226">
    <property type="entry name" value="two_anch"/>
    <property type="match status" value="1"/>
</dbReference>
<sequence length="717" mass="78344">MFSFVNPFLLSGLALVSIPIIIYLLHRHQVKEMEWAAMQFLQEIIEEQQKRLRLEDLLLLVLRVLMFVFLVLALARVGFKKGSVTLLGDRGDALVVVDASYSMATKQGPRTRFDAARSKADAIIRELPKGHGVSLAKGSEQSETVLGGNLADHDLVRETVKEMQVTDFAGRPDKLVGYIREFTKKSPSVDQTVFLVSDFQEQDWGSPNDGLKSALTELCKKHTVVFVPVGDGSDANLFAADLTLLQGAVRVGQTAHFAGSVLNQGSEIAEDVPVELIVDGETIATRTLSVGPKQTAEVLFSHAITQLGQHRAVLKIGQDANPADNKTYLSFEAHDRLRVLAVVDQPPAEGIAKPTDFVELCLNPFRDGSEDPRALYNFVHIGMQELLAENLSEYELVLIADVNSVTATEAKHLEAYVQAGGGVLFFMGNNVSPTLYNDNLHRNGEGLFPWPLIDAPIKNDDKKQPLLLSIQQADHPVWRHLVSGKKNYMDTVRFYKTLGFKPSESKRAISLATVPATDSEAAAIAEFTLGTGKVIVVGSSADLSWNNFAACPTFVAFIQEALKRLRIPRLEDKQFRVGASVTEQVTFEQSQSTGELINPQSESRSVSVLKEGGRYVMHLGVLGFAGVHTLRESGSADGREFSVNVNPHESRIVSMQTSELSKIYGPMGVVVDGSSDLSVAFANIGAGSGLSNLCLLLAVLFWISENLLAHRIARRQG</sequence>
<feature type="transmembrane region" description="Helical" evidence="1">
    <location>
        <begin position="57"/>
        <end position="79"/>
    </location>
</feature>
<dbReference type="Gene3D" id="3.40.50.410">
    <property type="entry name" value="von Willebrand factor, type A domain"/>
    <property type="match status" value="1"/>
</dbReference>
<dbReference type="Pfam" id="PF07584">
    <property type="entry name" value="BatA"/>
    <property type="match status" value="1"/>
</dbReference>
<protein>
    <recommendedName>
        <fullName evidence="2">Aerotolerance regulator N-terminal domain-containing protein</fullName>
    </recommendedName>
</protein>
<organism evidence="3">
    <name type="scientific">marine metagenome</name>
    <dbReference type="NCBI Taxonomy" id="408172"/>
    <lineage>
        <taxon>unclassified sequences</taxon>
        <taxon>metagenomes</taxon>
        <taxon>ecological metagenomes</taxon>
    </lineage>
</organism>
<keyword evidence="1" id="KW-1133">Transmembrane helix</keyword>
<dbReference type="InterPro" id="IPR011933">
    <property type="entry name" value="Double_TM_dom"/>
</dbReference>
<dbReference type="Gene3D" id="3.40.50.880">
    <property type="match status" value="1"/>
</dbReference>
<dbReference type="PANTHER" id="PTHR37464">
    <property type="entry name" value="BLL2463 PROTEIN"/>
    <property type="match status" value="1"/>
</dbReference>
<feature type="domain" description="Aerotolerance regulator N-terminal" evidence="2">
    <location>
        <begin position="1"/>
        <end position="76"/>
    </location>
</feature>
<name>A0A381SLN0_9ZZZZ</name>
<dbReference type="InterPro" id="IPR029062">
    <property type="entry name" value="Class_I_gatase-like"/>
</dbReference>
<keyword evidence="1" id="KW-0472">Membrane</keyword>
<reference evidence="3" key="1">
    <citation type="submission" date="2018-05" db="EMBL/GenBank/DDBJ databases">
        <authorList>
            <person name="Lanie J.A."/>
            <person name="Ng W.-L."/>
            <person name="Kazmierczak K.M."/>
            <person name="Andrzejewski T.M."/>
            <person name="Davidsen T.M."/>
            <person name="Wayne K.J."/>
            <person name="Tettelin H."/>
            <person name="Glass J.I."/>
            <person name="Rusch D."/>
            <person name="Podicherti R."/>
            <person name="Tsui H.-C.T."/>
            <person name="Winkler M.E."/>
        </authorList>
    </citation>
    <scope>NUCLEOTIDE SEQUENCE</scope>
</reference>
<keyword evidence="1" id="KW-0812">Transmembrane</keyword>
<dbReference type="SUPFAM" id="SSF52317">
    <property type="entry name" value="Class I glutamine amidotransferase-like"/>
    <property type="match status" value="1"/>
</dbReference>
<feature type="transmembrane region" description="Helical" evidence="1">
    <location>
        <begin position="6"/>
        <end position="25"/>
    </location>
</feature>
<accession>A0A381SLN0</accession>
<dbReference type="SUPFAM" id="SSF53300">
    <property type="entry name" value="vWA-like"/>
    <property type="match status" value="1"/>
</dbReference>
<evidence type="ECO:0000256" key="1">
    <source>
        <dbReference type="SAM" id="Phobius"/>
    </source>
</evidence>
<evidence type="ECO:0000259" key="2">
    <source>
        <dbReference type="Pfam" id="PF07584"/>
    </source>
</evidence>
<evidence type="ECO:0000313" key="3">
    <source>
        <dbReference type="EMBL" id="SVA02183.1"/>
    </source>
</evidence>
<gene>
    <name evidence="3" type="ORF">METZ01_LOCUS55037</name>
</gene>
<dbReference type="AlphaFoldDB" id="A0A381SLN0"/>
<dbReference type="EMBL" id="UINC01002979">
    <property type="protein sequence ID" value="SVA02183.1"/>
    <property type="molecule type" value="Genomic_DNA"/>
</dbReference>
<dbReference type="InterPro" id="IPR036465">
    <property type="entry name" value="vWFA_dom_sf"/>
</dbReference>
<dbReference type="PANTHER" id="PTHR37464:SF1">
    <property type="entry name" value="BLL2463 PROTEIN"/>
    <property type="match status" value="1"/>
</dbReference>
<proteinExistence type="predicted"/>
<dbReference type="InterPro" id="IPR024163">
    <property type="entry name" value="Aerotolerance_reg_N"/>
</dbReference>